<dbReference type="SUPFAM" id="SSF53335">
    <property type="entry name" value="S-adenosyl-L-methionine-dependent methyltransferases"/>
    <property type="match status" value="1"/>
</dbReference>
<dbReference type="EC" id="2.1.1.72" evidence="2 8"/>
<dbReference type="GO" id="GO:1904047">
    <property type="term" value="F:S-adenosyl-L-methionine binding"/>
    <property type="evidence" value="ECO:0007669"/>
    <property type="project" value="TreeGrafter"/>
</dbReference>
<dbReference type="InterPro" id="IPR012327">
    <property type="entry name" value="MeTrfase_D12"/>
</dbReference>
<feature type="binding site" evidence="7">
    <location>
        <position position="13"/>
    </location>
    <ligand>
        <name>S-adenosyl-L-methionine</name>
        <dbReference type="ChEBI" id="CHEBI:59789"/>
    </ligand>
</feature>
<gene>
    <name evidence="10" type="ORF">H8707_14535</name>
</gene>
<dbReference type="InterPro" id="IPR012263">
    <property type="entry name" value="M_m6A_EcoRV"/>
</dbReference>
<comment type="caution">
    <text evidence="10">The sequence shown here is derived from an EMBL/GenBank/DDBJ whole genome shotgun (WGS) entry which is preliminary data.</text>
</comment>
<evidence type="ECO:0000256" key="6">
    <source>
        <dbReference type="ARBA" id="ARBA00047942"/>
    </source>
</evidence>
<dbReference type="EMBL" id="JACRTG010000034">
    <property type="protein sequence ID" value="MBC8589429.1"/>
    <property type="molecule type" value="Genomic_DNA"/>
</dbReference>
<sequence length="278" mass="32344">MARNMLIQPFLKWAGGKRQLIKEIEKYFPNKISTYYEPFLGGGAVLFYLQPKKAIINDYNADLINTYKVIMDNIEELIENLKKHKNTSEYFYYIRGLDRKPEFKNLNNIEKASRLIYLNKTCYNGLFRVNSQGEFNTPFGNYKNPNIVNEHVLRVVNKYLNENDIRILNYDFEEALKGIRKGSFVYFDPPYMPISDSSSFTGYTLDGFNIEDQIRLKNLCDNLDGKGVKFLLSNSSAPFILDLYKDYNIEFVNAKRSINSIAGGRGEIKEILVKNYDL</sequence>
<dbReference type="Gene3D" id="1.10.1020.10">
    <property type="entry name" value="Adenine-specific Methyltransferase, Domain 2"/>
    <property type="match status" value="1"/>
</dbReference>
<keyword evidence="9" id="KW-0175">Coiled coil</keyword>
<dbReference type="GO" id="GO:0006298">
    <property type="term" value="P:mismatch repair"/>
    <property type="evidence" value="ECO:0007669"/>
    <property type="project" value="TreeGrafter"/>
</dbReference>
<dbReference type="PANTHER" id="PTHR30481:SF3">
    <property type="entry name" value="DNA ADENINE METHYLASE"/>
    <property type="match status" value="1"/>
</dbReference>
<dbReference type="InterPro" id="IPR023095">
    <property type="entry name" value="Ade_MeTrfase_dom_2"/>
</dbReference>
<evidence type="ECO:0000256" key="8">
    <source>
        <dbReference type="RuleBase" id="RU361257"/>
    </source>
</evidence>
<dbReference type="Proteomes" id="UP000601171">
    <property type="component" value="Unassembled WGS sequence"/>
</dbReference>
<evidence type="ECO:0000256" key="5">
    <source>
        <dbReference type="ARBA" id="ARBA00022691"/>
    </source>
</evidence>
<keyword evidence="4 8" id="KW-0808">Transferase</keyword>
<dbReference type="Pfam" id="PF02086">
    <property type="entry name" value="MethyltransfD12"/>
    <property type="match status" value="1"/>
</dbReference>
<comment type="catalytic activity">
    <reaction evidence="6 8">
        <text>a 2'-deoxyadenosine in DNA + S-adenosyl-L-methionine = an N(6)-methyl-2'-deoxyadenosine in DNA + S-adenosyl-L-homocysteine + H(+)</text>
        <dbReference type="Rhea" id="RHEA:15197"/>
        <dbReference type="Rhea" id="RHEA-COMP:12418"/>
        <dbReference type="Rhea" id="RHEA-COMP:12419"/>
        <dbReference type="ChEBI" id="CHEBI:15378"/>
        <dbReference type="ChEBI" id="CHEBI:57856"/>
        <dbReference type="ChEBI" id="CHEBI:59789"/>
        <dbReference type="ChEBI" id="CHEBI:90615"/>
        <dbReference type="ChEBI" id="CHEBI:90616"/>
        <dbReference type="EC" id="2.1.1.72"/>
    </reaction>
</comment>
<dbReference type="RefSeq" id="WP_262430897.1">
    <property type="nucleotide sequence ID" value="NZ_JACRTG010000034.1"/>
</dbReference>
<protein>
    <recommendedName>
        <fullName evidence="2 8">Site-specific DNA-methyltransferase (adenine-specific)</fullName>
        <ecNumber evidence="2 8">2.1.1.72</ecNumber>
    </recommendedName>
</protein>
<dbReference type="GO" id="GO:0043565">
    <property type="term" value="F:sequence-specific DNA binding"/>
    <property type="evidence" value="ECO:0007669"/>
    <property type="project" value="TreeGrafter"/>
</dbReference>
<proteinExistence type="inferred from homology"/>
<keyword evidence="11" id="KW-1185">Reference proteome</keyword>
<reference evidence="10" key="1">
    <citation type="submission" date="2020-08" db="EMBL/GenBank/DDBJ databases">
        <title>Genome public.</title>
        <authorList>
            <person name="Liu C."/>
            <person name="Sun Q."/>
        </authorList>
    </citation>
    <scope>NUCLEOTIDE SEQUENCE</scope>
    <source>
        <strain evidence="10">BX21</strain>
    </source>
</reference>
<dbReference type="GO" id="GO:0009307">
    <property type="term" value="P:DNA restriction-modification system"/>
    <property type="evidence" value="ECO:0007669"/>
    <property type="project" value="InterPro"/>
</dbReference>
<comment type="similarity">
    <text evidence="1 8">Belongs to the N(4)/N(6)-methyltransferase family.</text>
</comment>
<keyword evidence="5 8" id="KW-0949">S-adenosyl-L-methionine</keyword>
<feature type="coiled-coil region" evidence="9">
    <location>
        <begin position="60"/>
        <end position="87"/>
    </location>
</feature>
<feature type="binding site" evidence="7">
    <location>
        <position position="17"/>
    </location>
    <ligand>
        <name>S-adenosyl-L-methionine</name>
        <dbReference type="ChEBI" id="CHEBI:59789"/>
    </ligand>
</feature>
<dbReference type="AlphaFoldDB" id="A0A926EZV7"/>
<evidence type="ECO:0000256" key="7">
    <source>
        <dbReference type="PIRSR" id="PIRSR000398-1"/>
    </source>
</evidence>
<name>A0A926EZV7_9FIRM</name>
<dbReference type="PRINTS" id="PR00505">
    <property type="entry name" value="D12N6MTFRASE"/>
</dbReference>
<feature type="binding site" evidence="7">
    <location>
        <position position="58"/>
    </location>
    <ligand>
        <name>S-adenosyl-L-methionine</name>
        <dbReference type="ChEBI" id="CHEBI:59789"/>
    </ligand>
</feature>
<keyword evidence="3 8" id="KW-0489">Methyltransferase</keyword>
<dbReference type="GO" id="GO:0032259">
    <property type="term" value="P:methylation"/>
    <property type="evidence" value="ECO:0007669"/>
    <property type="project" value="UniProtKB-KW"/>
</dbReference>
<dbReference type="PROSITE" id="PS00092">
    <property type="entry name" value="N6_MTASE"/>
    <property type="match status" value="1"/>
</dbReference>
<dbReference type="GO" id="GO:0009007">
    <property type="term" value="F:site-specific DNA-methyltransferase (adenine-specific) activity"/>
    <property type="evidence" value="ECO:0007669"/>
    <property type="project" value="UniProtKB-UniRule"/>
</dbReference>
<evidence type="ECO:0000256" key="3">
    <source>
        <dbReference type="ARBA" id="ARBA00022603"/>
    </source>
</evidence>
<evidence type="ECO:0000256" key="1">
    <source>
        <dbReference type="ARBA" id="ARBA00006594"/>
    </source>
</evidence>
<evidence type="ECO:0000313" key="11">
    <source>
        <dbReference type="Proteomes" id="UP000601171"/>
    </source>
</evidence>
<dbReference type="PIRSF" id="PIRSF000398">
    <property type="entry name" value="M_m6A_EcoRV"/>
    <property type="match status" value="1"/>
</dbReference>
<feature type="binding site" evidence="7">
    <location>
        <position position="188"/>
    </location>
    <ligand>
        <name>S-adenosyl-L-methionine</name>
        <dbReference type="ChEBI" id="CHEBI:59789"/>
    </ligand>
</feature>
<evidence type="ECO:0000256" key="4">
    <source>
        <dbReference type="ARBA" id="ARBA00022679"/>
    </source>
</evidence>
<dbReference type="PANTHER" id="PTHR30481">
    <property type="entry name" value="DNA ADENINE METHYLASE"/>
    <property type="match status" value="1"/>
</dbReference>
<dbReference type="NCBIfam" id="TIGR00571">
    <property type="entry name" value="dam"/>
    <property type="match status" value="1"/>
</dbReference>
<organism evidence="10 11">
    <name type="scientific">Paratissierella segnis</name>
    <dbReference type="NCBI Taxonomy" id="2763679"/>
    <lineage>
        <taxon>Bacteria</taxon>
        <taxon>Bacillati</taxon>
        <taxon>Bacillota</taxon>
        <taxon>Tissierellia</taxon>
        <taxon>Tissierellales</taxon>
        <taxon>Tissierellaceae</taxon>
        <taxon>Paratissierella</taxon>
    </lineage>
</organism>
<dbReference type="InterPro" id="IPR029063">
    <property type="entry name" value="SAM-dependent_MTases_sf"/>
</dbReference>
<evidence type="ECO:0000256" key="2">
    <source>
        <dbReference type="ARBA" id="ARBA00011900"/>
    </source>
</evidence>
<accession>A0A926EZV7</accession>
<evidence type="ECO:0000256" key="9">
    <source>
        <dbReference type="SAM" id="Coils"/>
    </source>
</evidence>
<evidence type="ECO:0000313" key="10">
    <source>
        <dbReference type="EMBL" id="MBC8589429.1"/>
    </source>
</evidence>
<dbReference type="Gene3D" id="3.40.50.150">
    <property type="entry name" value="Vaccinia Virus protein VP39"/>
    <property type="match status" value="1"/>
</dbReference>
<dbReference type="InterPro" id="IPR002052">
    <property type="entry name" value="DNA_methylase_N6_adenine_CS"/>
</dbReference>